<dbReference type="AlphaFoldDB" id="A0A9N9KH26"/>
<sequence length="56" mass="6351">MSSQTSIQNRNKPMFHATFLDGIRGMAALSVVYAHSQTHYRQRLAFNTFNKVGTYG</sequence>
<comment type="caution">
    <text evidence="1">The sequence shown here is derived from an EMBL/GenBank/DDBJ whole genome shotgun (WGS) entry which is preliminary data.</text>
</comment>
<accession>A0A9N9KH26</accession>
<keyword evidence="2" id="KW-1185">Reference proteome</keyword>
<dbReference type="EMBL" id="CAJVQA010062489">
    <property type="protein sequence ID" value="CAG8829593.1"/>
    <property type="molecule type" value="Genomic_DNA"/>
</dbReference>
<feature type="non-terminal residue" evidence="1">
    <location>
        <position position="56"/>
    </location>
</feature>
<name>A0A9N9KH26_9GLOM</name>
<proteinExistence type="predicted"/>
<dbReference type="OrthoDB" id="2316812at2759"/>
<organism evidence="1 2">
    <name type="scientific">Cetraspora pellucida</name>
    <dbReference type="NCBI Taxonomy" id="1433469"/>
    <lineage>
        <taxon>Eukaryota</taxon>
        <taxon>Fungi</taxon>
        <taxon>Fungi incertae sedis</taxon>
        <taxon>Mucoromycota</taxon>
        <taxon>Glomeromycotina</taxon>
        <taxon>Glomeromycetes</taxon>
        <taxon>Diversisporales</taxon>
        <taxon>Gigasporaceae</taxon>
        <taxon>Cetraspora</taxon>
    </lineage>
</organism>
<protein>
    <submittedName>
        <fullName evidence="1">24266_t:CDS:1</fullName>
    </submittedName>
</protein>
<evidence type="ECO:0000313" key="2">
    <source>
        <dbReference type="Proteomes" id="UP000789759"/>
    </source>
</evidence>
<evidence type="ECO:0000313" key="1">
    <source>
        <dbReference type="EMBL" id="CAG8829593.1"/>
    </source>
</evidence>
<dbReference type="Proteomes" id="UP000789759">
    <property type="component" value="Unassembled WGS sequence"/>
</dbReference>
<gene>
    <name evidence="1" type="ORF">CPELLU_LOCUS20511</name>
</gene>
<reference evidence="1" key="1">
    <citation type="submission" date="2021-06" db="EMBL/GenBank/DDBJ databases">
        <authorList>
            <person name="Kallberg Y."/>
            <person name="Tangrot J."/>
            <person name="Rosling A."/>
        </authorList>
    </citation>
    <scope>NUCLEOTIDE SEQUENCE</scope>
    <source>
        <strain evidence="1">FL966</strain>
    </source>
</reference>